<proteinExistence type="predicted"/>
<reference evidence="2" key="1">
    <citation type="submission" date="2022-08" db="EMBL/GenBank/DDBJ databases">
        <authorList>
            <person name="Deng Y."/>
            <person name="Han X.-F."/>
            <person name="Zhang Y.-Q."/>
        </authorList>
    </citation>
    <scope>NUCLEOTIDE SEQUENCE</scope>
    <source>
        <strain evidence="2">CPCC 205763</strain>
    </source>
</reference>
<dbReference type="InterPro" id="IPR004360">
    <property type="entry name" value="Glyas_Fos-R_dOase_dom"/>
</dbReference>
<dbReference type="Gene3D" id="3.30.720.120">
    <property type="match status" value="1"/>
</dbReference>
<evidence type="ECO:0000313" key="3">
    <source>
        <dbReference type="Proteomes" id="UP001165584"/>
    </source>
</evidence>
<feature type="domain" description="VOC" evidence="1">
    <location>
        <begin position="2"/>
        <end position="121"/>
    </location>
</feature>
<gene>
    <name evidence="2" type="ORF">N1027_18125</name>
</gene>
<sequence length="126" mass="13876">MTFTEVIPYLYYPDADAALDWLERVLGFGPSTRWRMGGAQTKEADIHVGDSRVSVSGRAPAADEGGGALLIVHVDDIRAHYERVRAAEPTAAGDPPSKQPYGPTTFTVIDPWGYRWNFWEGEADPP</sequence>
<comment type="caution">
    <text evidence="2">The sequence shown here is derived from an EMBL/GenBank/DDBJ whole genome shotgun (WGS) entry which is preliminary data.</text>
</comment>
<dbReference type="InterPro" id="IPR029068">
    <property type="entry name" value="Glyas_Bleomycin-R_OHBP_Dase"/>
</dbReference>
<dbReference type="SUPFAM" id="SSF54593">
    <property type="entry name" value="Glyoxalase/Bleomycin resistance protein/Dihydroxybiphenyl dioxygenase"/>
    <property type="match status" value="1"/>
</dbReference>
<evidence type="ECO:0000313" key="2">
    <source>
        <dbReference type="EMBL" id="MCS5720052.1"/>
    </source>
</evidence>
<dbReference type="Pfam" id="PF00903">
    <property type="entry name" value="Glyoxalase"/>
    <property type="match status" value="1"/>
</dbReference>
<dbReference type="InterPro" id="IPR037523">
    <property type="entry name" value="VOC_core"/>
</dbReference>
<keyword evidence="3" id="KW-1185">Reference proteome</keyword>
<dbReference type="Gene3D" id="3.30.720.110">
    <property type="match status" value="1"/>
</dbReference>
<evidence type="ECO:0000259" key="1">
    <source>
        <dbReference type="PROSITE" id="PS51819"/>
    </source>
</evidence>
<dbReference type="RefSeq" id="WP_259509807.1">
    <property type="nucleotide sequence ID" value="NZ_JANLCM010000002.1"/>
</dbReference>
<name>A0ABT2GV13_9MICO</name>
<organism evidence="2 3">
    <name type="scientific">Herbiconiux aconitum</name>
    <dbReference type="NCBI Taxonomy" id="2970913"/>
    <lineage>
        <taxon>Bacteria</taxon>
        <taxon>Bacillati</taxon>
        <taxon>Actinomycetota</taxon>
        <taxon>Actinomycetes</taxon>
        <taxon>Micrococcales</taxon>
        <taxon>Microbacteriaceae</taxon>
        <taxon>Herbiconiux</taxon>
    </lineage>
</organism>
<dbReference type="EMBL" id="JANLCM010000002">
    <property type="protein sequence ID" value="MCS5720052.1"/>
    <property type="molecule type" value="Genomic_DNA"/>
</dbReference>
<dbReference type="PROSITE" id="PS51819">
    <property type="entry name" value="VOC"/>
    <property type="match status" value="1"/>
</dbReference>
<protein>
    <submittedName>
        <fullName evidence="2">VOC family protein</fullName>
    </submittedName>
</protein>
<accession>A0ABT2GV13</accession>
<dbReference type="Proteomes" id="UP001165584">
    <property type="component" value="Unassembled WGS sequence"/>
</dbReference>